<dbReference type="InterPro" id="IPR036390">
    <property type="entry name" value="WH_DNA-bd_sf"/>
</dbReference>
<comment type="similarity">
    <text evidence="1">Belongs to the ROK (NagC/XylR) family.</text>
</comment>
<gene>
    <name evidence="2" type="ORF">DF223_10560</name>
</gene>
<dbReference type="SUPFAM" id="SSF53067">
    <property type="entry name" value="Actin-like ATPase domain"/>
    <property type="match status" value="1"/>
</dbReference>
<dbReference type="InterPro" id="IPR043129">
    <property type="entry name" value="ATPase_NBD"/>
</dbReference>
<dbReference type="EMBL" id="QEFB01000011">
    <property type="protein sequence ID" value="PWC06692.1"/>
    <property type="molecule type" value="Genomic_DNA"/>
</dbReference>
<dbReference type="Gene3D" id="3.30.420.40">
    <property type="match status" value="2"/>
</dbReference>
<proteinExistence type="inferred from homology"/>
<reference evidence="3" key="1">
    <citation type="submission" date="2018-04" db="EMBL/GenBank/DDBJ databases">
        <authorList>
            <person name="Liu S."/>
            <person name="Wang Z."/>
            <person name="Li J."/>
        </authorList>
    </citation>
    <scope>NUCLEOTIDE SEQUENCE [LARGE SCALE GENOMIC DNA]</scope>
    <source>
        <strain evidence="3">622</strain>
    </source>
</reference>
<dbReference type="Proteomes" id="UP000244962">
    <property type="component" value="Unassembled WGS sequence"/>
</dbReference>
<name>A0A2U1TCS1_9MICO</name>
<dbReference type="PANTHER" id="PTHR18964:SF149">
    <property type="entry name" value="BIFUNCTIONAL UDP-N-ACETYLGLUCOSAMINE 2-EPIMERASE_N-ACETYLMANNOSAMINE KINASE"/>
    <property type="match status" value="1"/>
</dbReference>
<evidence type="ECO:0000313" key="3">
    <source>
        <dbReference type="Proteomes" id="UP000244962"/>
    </source>
</evidence>
<evidence type="ECO:0000313" key="2">
    <source>
        <dbReference type="EMBL" id="PWC06692.1"/>
    </source>
</evidence>
<dbReference type="RefSeq" id="WP_108963132.1">
    <property type="nucleotide sequence ID" value="NZ_QEFB01000011.1"/>
</dbReference>
<dbReference type="InterPro" id="IPR000600">
    <property type="entry name" value="ROK"/>
</dbReference>
<dbReference type="AlphaFoldDB" id="A0A2U1TCS1"/>
<dbReference type="PANTHER" id="PTHR18964">
    <property type="entry name" value="ROK (REPRESSOR, ORF, KINASE) FAMILY"/>
    <property type="match status" value="1"/>
</dbReference>
<evidence type="ECO:0000256" key="1">
    <source>
        <dbReference type="ARBA" id="ARBA00006479"/>
    </source>
</evidence>
<dbReference type="Gene3D" id="1.10.10.10">
    <property type="entry name" value="Winged helix-like DNA-binding domain superfamily/Winged helix DNA-binding domain"/>
    <property type="match status" value="1"/>
</dbReference>
<dbReference type="SUPFAM" id="SSF46785">
    <property type="entry name" value="Winged helix' DNA-binding domain"/>
    <property type="match status" value="1"/>
</dbReference>
<sequence length="419" mass="43737">MAQSVIASSPQLLRTLNARTVLEHAWQTRVFTASDVMASVGLTRSTVIGVCDELVDKGWLDELDDAQGTGRKGRPARRYALRERAGVVVGIDAGYDRMSARVADLRGVSLGTAEVRIPARSPNSVDRLADADERRRLALETFDRAMAASGVDRSRVLALTLGVPAPVDDRGRSPEGQSGFWAVMNPDFSRAFEDVAPIVTVENDANLAAIAERATGTGQGRDVGSYISMLVGEGIGSGLMIEGRLVRGRRGGAGEMRFLDYVDGVGSANGLALLARRWALDALAAGEVDARSPLGSVNPQALTESDVAQAAELGDAVARGILDRLAERLARICIVLGDLLDVDRVIVGGDLAESLPAVIAGAALRVAGSGDPTAPELVASRLGGGAVSVGAVEHALSLVRERALVLEPGARTTAEPAPV</sequence>
<keyword evidence="3" id="KW-1185">Reference proteome</keyword>
<dbReference type="InterPro" id="IPR036388">
    <property type="entry name" value="WH-like_DNA-bd_sf"/>
</dbReference>
<dbReference type="Pfam" id="PF00480">
    <property type="entry name" value="ROK"/>
    <property type="match status" value="1"/>
</dbReference>
<comment type="caution">
    <text evidence="2">The sequence shown here is derived from an EMBL/GenBank/DDBJ whole genome shotgun (WGS) entry which is preliminary data.</text>
</comment>
<protein>
    <recommendedName>
        <fullName evidence="4">ROK family protein</fullName>
    </recommendedName>
</protein>
<evidence type="ECO:0008006" key="4">
    <source>
        <dbReference type="Google" id="ProtNLM"/>
    </source>
</evidence>
<accession>A0A2U1TCS1</accession>
<organism evidence="2 3">
    <name type="scientific">Mycetocola zhujimingii</name>
    <dbReference type="NCBI Taxonomy" id="2079792"/>
    <lineage>
        <taxon>Bacteria</taxon>
        <taxon>Bacillati</taxon>
        <taxon>Actinomycetota</taxon>
        <taxon>Actinomycetes</taxon>
        <taxon>Micrococcales</taxon>
        <taxon>Microbacteriaceae</taxon>
        <taxon>Mycetocola</taxon>
    </lineage>
</organism>